<keyword evidence="10" id="KW-1185">Reference proteome</keyword>
<dbReference type="Gene3D" id="2.60.120.260">
    <property type="entry name" value="Galactose-binding domain-like"/>
    <property type="match status" value="1"/>
</dbReference>
<feature type="region of interest" description="Disordered" evidence="5">
    <location>
        <begin position="731"/>
        <end position="767"/>
    </location>
</feature>
<keyword evidence="3" id="KW-0378">Hydrolase</keyword>
<dbReference type="PANTHER" id="PTHR43730">
    <property type="entry name" value="BETA-MANNOSIDASE"/>
    <property type="match status" value="1"/>
</dbReference>
<dbReference type="Gene3D" id="3.20.20.80">
    <property type="entry name" value="Glycosidases"/>
    <property type="match status" value="1"/>
</dbReference>
<evidence type="ECO:0000256" key="3">
    <source>
        <dbReference type="ARBA" id="ARBA00022801"/>
    </source>
</evidence>
<dbReference type="PANTHER" id="PTHR43730:SF1">
    <property type="entry name" value="BETA-MANNOSIDASE"/>
    <property type="match status" value="1"/>
</dbReference>
<evidence type="ECO:0000313" key="9">
    <source>
        <dbReference type="EMBL" id="KAI3433868.1"/>
    </source>
</evidence>
<evidence type="ECO:0000259" key="8">
    <source>
        <dbReference type="Pfam" id="PF22666"/>
    </source>
</evidence>
<evidence type="ECO:0000256" key="2">
    <source>
        <dbReference type="ARBA" id="ARBA00012754"/>
    </source>
</evidence>
<sequence>MPPPRILLAALVLWPLLAAPCAVIGHLSLTAQPGWQLDNSAGFGNISLSGLRLPASVPQLLHRAGVVGDPLYRYNELQQRWVALDTWTLSLWFQAPPDLLRHRAVLLRCDGLDTVASIQLNGAPLALTANAHRCHTFNVTHLLVPGANVLNITLLPAPQYAAEQAAAYPYEVPATQQVGAIPDYNFVRKAASDFGWDWGPALAPAGINGGIQLLGHSSALLEGVAVRQQHLVNGSVLLAVDGFLLPVQSPALEVQQQQQQQLQGNQLARAGERGRLLLQLTSPDGLQHWQAEAAVSIPYFDSHTSECDAMANCSCCSGRSADSACPWLLPRAGGTQQTAFAAQAAAQPVKRSLSILLDSPRLWWPHDFGSQPLYSLRLTYLPASPASSGSAGRMRAGQRSGSISNTEQQQLNGQLRFAAAAAGVDEAAAEAEEAASATHSSTVTRRIGLRTVQLVTDPLPDGETFYFRVNKQPVYARGANAVPAHVFEPAVSDASLHRLVADAKVARMNMLRVWGGGRYFKDAFYEACDEQGVLVWQEAMFACAMYPRDQAFLREAWLEVRQQAYRLSSHPSVAIWGGNNENEAAFQWFPAPSRNPKLYASDYSKLFVEVVRQAVLGVDPGIPFVDSSPSNGVLSREPYVKRWGDVADSRYGDVHFYDYSSDAWDPATYPAAKFVSEFGFMSLPSFSAYRQVTEPQDWRLGAPMTAFRMRHAGGLEQLQQQMEWHFLHAPQGAGASAPQPAASSGEQQQQAPQPQLEQQAQQAQQAQRLNGGAGLLSLHPNGSLKRRAVPAQLADPDPQGQEQRQFEAFTYLSQLQQALAYQAAIHQWRRNKADPTARTMGVLFWQLNDVWQGPSWSAINSDGSWRLAQHFAAEFYKPVLVSGVKVGQDVQVHLTNDLPVHVTGLLAVDIVPYAATDPSHIAALIRLNVTIAAFDSRMVWSGSVAGDILMATGLVPHLQQDQQQAWQGNDTAPGSSSGSDSGSGGSSGSSGSGIDSRGGDGGRRRVEAADVFLRLRFCPTAVQRQQTAAGITVPPPEPFKHNLIKLGGLVEGSLHGGSDTAADGQAGAHSGGSESNAPPCDAAVALLDGAAADQCEAAGRLLQCSESLVLLTEPKAARMAPANVSIQLTHGGRQQEDADGSYLATPADGGGTNVTTVSLRSDAVALFVAVENSARAGHFVGSGTLLLLPWQPQTLRFEEAVHPTEHREDVLGNISVYWLQKEMAALQSATWLTEGAAHAAAARAAWFLAGFATVLLVALGVCGWVKHAR</sequence>
<keyword evidence="7" id="KW-0732">Signal</keyword>
<protein>
    <recommendedName>
        <fullName evidence="2">beta-mannosidase</fullName>
        <ecNumber evidence="2">3.2.1.25</ecNumber>
    </recommendedName>
</protein>
<evidence type="ECO:0000256" key="6">
    <source>
        <dbReference type="SAM" id="Phobius"/>
    </source>
</evidence>
<comment type="caution">
    <text evidence="9">The sequence shown here is derived from an EMBL/GenBank/DDBJ whole genome shotgun (WGS) entry which is preliminary data.</text>
</comment>
<feature type="region of interest" description="Disordered" evidence="5">
    <location>
        <begin position="386"/>
        <end position="405"/>
    </location>
</feature>
<evidence type="ECO:0000256" key="5">
    <source>
        <dbReference type="SAM" id="MobiDB-lite"/>
    </source>
</evidence>
<dbReference type="InterPro" id="IPR013783">
    <property type="entry name" value="Ig-like_fold"/>
</dbReference>
<dbReference type="InterPro" id="IPR036156">
    <property type="entry name" value="Beta-gal/glucu_dom_sf"/>
</dbReference>
<dbReference type="InterPro" id="IPR054593">
    <property type="entry name" value="Beta-mannosidase-like_N2"/>
</dbReference>
<feature type="compositionally biased region" description="Gly residues" evidence="5">
    <location>
        <begin position="981"/>
        <end position="991"/>
    </location>
</feature>
<dbReference type="InterPro" id="IPR008979">
    <property type="entry name" value="Galactose-bd-like_sf"/>
</dbReference>
<dbReference type="AlphaFoldDB" id="A0A9D4TTM7"/>
<evidence type="ECO:0000256" key="7">
    <source>
        <dbReference type="SAM" id="SignalP"/>
    </source>
</evidence>
<evidence type="ECO:0000256" key="4">
    <source>
        <dbReference type="ARBA" id="ARBA00023295"/>
    </source>
</evidence>
<dbReference type="EC" id="3.2.1.25" evidence="2"/>
<reference evidence="9" key="2">
    <citation type="submission" date="2020-11" db="EMBL/GenBank/DDBJ databases">
        <authorList>
            <person name="Cecchin M."/>
            <person name="Marcolungo L."/>
            <person name="Rossato M."/>
            <person name="Girolomoni L."/>
            <person name="Cosentino E."/>
            <person name="Cuine S."/>
            <person name="Li-Beisson Y."/>
            <person name="Delledonne M."/>
            <person name="Ballottari M."/>
        </authorList>
    </citation>
    <scope>NUCLEOTIDE SEQUENCE</scope>
    <source>
        <strain evidence="9">211/11P</strain>
        <tissue evidence="9">Whole cell</tissue>
    </source>
</reference>
<evidence type="ECO:0000256" key="1">
    <source>
        <dbReference type="ARBA" id="ARBA00000829"/>
    </source>
</evidence>
<dbReference type="OrthoDB" id="2866996at2759"/>
<feature type="signal peptide" evidence="7">
    <location>
        <begin position="1"/>
        <end position="18"/>
    </location>
</feature>
<dbReference type="Proteomes" id="UP001055712">
    <property type="component" value="Unassembled WGS sequence"/>
</dbReference>
<dbReference type="InterPro" id="IPR050887">
    <property type="entry name" value="Beta-mannosidase_GH2"/>
</dbReference>
<feature type="transmembrane region" description="Helical" evidence="6">
    <location>
        <begin position="1244"/>
        <end position="1265"/>
    </location>
</feature>
<keyword evidence="6" id="KW-0812">Transmembrane</keyword>
<dbReference type="EMBL" id="SIDB01000004">
    <property type="protein sequence ID" value="KAI3433868.1"/>
    <property type="molecule type" value="Genomic_DNA"/>
</dbReference>
<feature type="region of interest" description="Disordered" evidence="5">
    <location>
        <begin position="1055"/>
        <end position="1076"/>
    </location>
</feature>
<proteinExistence type="predicted"/>
<keyword evidence="4" id="KW-0326">Glycosidase</keyword>
<dbReference type="SUPFAM" id="SSF51445">
    <property type="entry name" value="(Trans)glycosidases"/>
    <property type="match status" value="1"/>
</dbReference>
<gene>
    <name evidence="9" type="ORF">D9Q98_003671</name>
</gene>
<feature type="domain" description="Beta-mannosidase-like galactose-binding" evidence="8">
    <location>
        <begin position="35"/>
        <end position="207"/>
    </location>
</feature>
<reference evidence="9" key="1">
    <citation type="journal article" date="2019" name="Plant J.">
        <title>Chlorella vulgaris genome assembly and annotation reveals the molecular basis for metabolic acclimation to high light conditions.</title>
        <authorList>
            <person name="Cecchin M."/>
            <person name="Marcolungo L."/>
            <person name="Rossato M."/>
            <person name="Girolomoni L."/>
            <person name="Cosentino E."/>
            <person name="Cuine S."/>
            <person name="Li-Beisson Y."/>
            <person name="Delledonne M."/>
            <person name="Ballottari M."/>
        </authorList>
    </citation>
    <scope>NUCLEOTIDE SEQUENCE</scope>
    <source>
        <strain evidence="9">211/11P</strain>
    </source>
</reference>
<dbReference type="SUPFAM" id="SSF49303">
    <property type="entry name" value="beta-Galactosidase/glucuronidase domain"/>
    <property type="match status" value="1"/>
</dbReference>
<feature type="region of interest" description="Disordered" evidence="5">
    <location>
        <begin position="960"/>
        <end position="1003"/>
    </location>
</feature>
<evidence type="ECO:0000313" key="10">
    <source>
        <dbReference type="Proteomes" id="UP001055712"/>
    </source>
</evidence>
<dbReference type="Pfam" id="PF22666">
    <property type="entry name" value="Glyco_hydro_2_N2"/>
    <property type="match status" value="1"/>
</dbReference>
<accession>A0A9D4TTM7</accession>
<feature type="compositionally biased region" description="Low complexity" evidence="5">
    <location>
        <begin position="386"/>
        <end position="402"/>
    </location>
</feature>
<comment type="catalytic activity">
    <reaction evidence="1">
        <text>Hydrolysis of terminal, non-reducing beta-D-mannose residues in beta-D-mannosides.</text>
        <dbReference type="EC" id="3.2.1.25"/>
    </reaction>
</comment>
<dbReference type="GO" id="GO:0006516">
    <property type="term" value="P:glycoprotein catabolic process"/>
    <property type="evidence" value="ECO:0007669"/>
    <property type="project" value="TreeGrafter"/>
</dbReference>
<dbReference type="GO" id="GO:0004567">
    <property type="term" value="F:beta-mannosidase activity"/>
    <property type="evidence" value="ECO:0007669"/>
    <property type="project" value="UniProtKB-EC"/>
</dbReference>
<feature type="chain" id="PRO_5039345566" description="beta-mannosidase" evidence="7">
    <location>
        <begin position="19"/>
        <end position="1269"/>
    </location>
</feature>
<keyword evidence="6" id="KW-0472">Membrane</keyword>
<name>A0A9D4TTM7_CHLVU</name>
<dbReference type="SUPFAM" id="SSF49785">
    <property type="entry name" value="Galactose-binding domain-like"/>
    <property type="match status" value="1"/>
</dbReference>
<organism evidence="9 10">
    <name type="scientific">Chlorella vulgaris</name>
    <name type="common">Green alga</name>
    <dbReference type="NCBI Taxonomy" id="3077"/>
    <lineage>
        <taxon>Eukaryota</taxon>
        <taxon>Viridiplantae</taxon>
        <taxon>Chlorophyta</taxon>
        <taxon>core chlorophytes</taxon>
        <taxon>Trebouxiophyceae</taxon>
        <taxon>Chlorellales</taxon>
        <taxon>Chlorellaceae</taxon>
        <taxon>Chlorella clade</taxon>
        <taxon>Chlorella</taxon>
    </lineage>
</organism>
<dbReference type="InterPro" id="IPR017853">
    <property type="entry name" value="GH"/>
</dbReference>
<keyword evidence="6" id="KW-1133">Transmembrane helix</keyword>
<dbReference type="Gene3D" id="2.60.40.10">
    <property type="entry name" value="Immunoglobulins"/>
    <property type="match status" value="1"/>
</dbReference>